<comment type="caution">
    <text evidence="1">The sequence shown here is derived from an EMBL/GenBank/DDBJ whole genome shotgun (WGS) entry which is preliminary data.</text>
</comment>
<reference evidence="1 2" key="1">
    <citation type="journal article" date="2016" name="Antonie Van Leeuwenhoek">
        <title>Photobacterium sanguinicancri sp. nov. isolated from marine animals.</title>
        <authorList>
            <person name="Gomez-Gil B."/>
            <person name="Roque A."/>
            <person name="Rotllant G."/>
            <person name="Romalde J.L."/>
            <person name="Doce A."/>
            <person name="Eggermont M."/>
            <person name="Defoirdt T."/>
        </authorList>
    </citation>
    <scope>NUCLEOTIDE SEQUENCE [LARGE SCALE GENOMIC DNA]</scope>
    <source>
        <strain evidence="1 2">CAIM 1827</strain>
    </source>
</reference>
<sequence>DGILDVAPSRGLGDVYKIQATFIMHAIMNVALHVIGLNVPILNNSLKIEPGNISQAIPDRGIKIMPATADTKLAQNVAMKAFIAGKLNNFSTKIDSITNPADIAHHENNRASKYTAGQTILAYAEKEIIKSRQAINFFTKPPCKLIALLNGAYDYLKQAYVTANQKCHTLAA</sequence>
<dbReference type="RefSeq" id="WP_205049232.1">
    <property type="nucleotide sequence ID" value="NZ_NOIF01000334.1"/>
</dbReference>
<accession>A0ABX4FR95</accession>
<name>A0ABX4FR95_9GAMM</name>
<gene>
    <name evidence="1" type="ORF">ASV53_23760</name>
</gene>
<protein>
    <submittedName>
        <fullName evidence="1">Uncharacterized protein</fullName>
    </submittedName>
</protein>
<keyword evidence="2" id="KW-1185">Reference proteome</keyword>
<organism evidence="1 2">
    <name type="scientific">Photobacterium sanguinicancri</name>
    <dbReference type="NCBI Taxonomy" id="875932"/>
    <lineage>
        <taxon>Bacteria</taxon>
        <taxon>Pseudomonadati</taxon>
        <taxon>Pseudomonadota</taxon>
        <taxon>Gammaproteobacteria</taxon>
        <taxon>Vibrionales</taxon>
        <taxon>Vibrionaceae</taxon>
        <taxon>Photobacterium</taxon>
    </lineage>
</organism>
<dbReference type="Proteomes" id="UP000215999">
    <property type="component" value="Unassembled WGS sequence"/>
</dbReference>
<evidence type="ECO:0000313" key="1">
    <source>
        <dbReference type="EMBL" id="OZS41427.1"/>
    </source>
</evidence>
<evidence type="ECO:0000313" key="2">
    <source>
        <dbReference type="Proteomes" id="UP000215999"/>
    </source>
</evidence>
<feature type="non-terminal residue" evidence="1">
    <location>
        <position position="1"/>
    </location>
</feature>
<proteinExistence type="predicted"/>
<dbReference type="EMBL" id="NOIF01000334">
    <property type="protein sequence ID" value="OZS41427.1"/>
    <property type="molecule type" value="Genomic_DNA"/>
</dbReference>